<feature type="binding site" evidence="13">
    <location>
        <position position="270"/>
    </location>
    <ligand>
        <name>ATP</name>
        <dbReference type="ChEBI" id="CHEBI:30616"/>
    </ligand>
</feature>
<dbReference type="CDD" id="cd00672">
    <property type="entry name" value="CysRS_core"/>
    <property type="match status" value="1"/>
</dbReference>
<feature type="short sequence motif" description="'KMSKS' region" evidence="13">
    <location>
        <begin position="267"/>
        <end position="271"/>
    </location>
</feature>
<dbReference type="InterPro" id="IPR009080">
    <property type="entry name" value="tRNAsynth_Ia_anticodon-bd"/>
</dbReference>
<dbReference type="GO" id="GO:0004817">
    <property type="term" value="F:cysteine-tRNA ligase activity"/>
    <property type="evidence" value="ECO:0007669"/>
    <property type="project" value="UniProtKB-EC"/>
</dbReference>
<evidence type="ECO:0000256" key="9">
    <source>
        <dbReference type="ARBA" id="ARBA00022840"/>
    </source>
</evidence>
<dbReference type="SMART" id="SM00840">
    <property type="entry name" value="DALR_2"/>
    <property type="match status" value="1"/>
</dbReference>
<keyword evidence="16" id="KW-1185">Reference proteome</keyword>
<dbReference type="Pfam" id="PF01406">
    <property type="entry name" value="tRNA-synt_1e"/>
    <property type="match status" value="1"/>
</dbReference>
<feature type="binding site" evidence="13">
    <location>
        <position position="233"/>
    </location>
    <ligand>
        <name>Zn(2+)</name>
        <dbReference type="ChEBI" id="CHEBI:29105"/>
    </ligand>
</feature>
<evidence type="ECO:0000256" key="10">
    <source>
        <dbReference type="ARBA" id="ARBA00022917"/>
    </source>
</evidence>
<comment type="cofactor">
    <cofactor evidence="13">
        <name>Zn(2+)</name>
        <dbReference type="ChEBI" id="CHEBI:29105"/>
    </cofactor>
    <text evidence="13">Binds 1 zinc ion per subunit.</text>
</comment>
<comment type="catalytic activity">
    <reaction evidence="12 13">
        <text>tRNA(Cys) + L-cysteine + ATP = L-cysteinyl-tRNA(Cys) + AMP + diphosphate</text>
        <dbReference type="Rhea" id="RHEA:17773"/>
        <dbReference type="Rhea" id="RHEA-COMP:9661"/>
        <dbReference type="Rhea" id="RHEA-COMP:9679"/>
        <dbReference type="ChEBI" id="CHEBI:30616"/>
        <dbReference type="ChEBI" id="CHEBI:33019"/>
        <dbReference type="ChEBI" id="CHEBI:35235"/>
        <dbReference type="ChEBI" id="CHEBI:78442"/>
        <dbReference type="ChEBI" id="CHEBI:78517"/>
        <dbReference type="ChEBI" id="CHEBI:456215"/>
        <dbReference type="EC" id="6.1.1.16"/>
    </reaction>
</comment>
<comment type="similarity">
    <text evidence="2 13">Belongs to the class-I aminoacyl-tRNA synthetase family.</text>
</comment>
<dbReference type="SUPFAM" id="SSF47323">
    <property type="entry name" value="Anticodon-binding domain of a subclass of class I aminoacyl-tRNA synthetases"/>
    <property type="match status" value="1"/>
</dbReference>
<dbReference type="InterPro" id="IPR014729">
    <property type="entry name" value="Rossmann-like_a/b/a_fold"/>
</dbReference>
<dbReference type="InterPro" id="IPR056411">
    <property type="entry name" value="CysS_C"/>
</dbReference>
<dbReference type="HAMAP" id="MF_00041">
    <property type="entry name" value="Cys_tRNA_synth"/>
    <property type="match status" value="1"/>
</dbReference>
<comment type="caution">
    <text evidence="15">The sequence shown here is derived from an EMBL/GenBank/DDBJ whole genome shotgun (WGS) entry which is preliminary data.</text>
</comment>
<sequence>MLRVYNTLTREKEEFKPLVPGKVSIYCCGVTPYNDPHIGNARPFVTWDVVRRYLEKKGYAVRYVQNFTDIDDKIIRRAKEAGETWKELADHCIEAYFKVMDALNVRRADIYPRVSEHIADVIAVVEKLIEKGYAYALEGDVYYSVERFAGYGKLSGRSLDDMQAGARVGVDERKHHPMDFALWKAAKPGEPFWESPWGKGRPGWHIECSTMSMKYLGETFDFHGGGSDLIFPHHENEIAQAQACTGDDSSFARYWLHNGFITIHDEKMSKSKNNFFTVKDILEKYAGEVVRFFIVQTHYRSPLDFTDERLAEAKTSLARLKNSWDNAAELLGRKDEGSDSAKALLAAALEAKAAFDEAMDDDFNTALAVSHLFSLSKEINSYYNDVTTGSVAFDAANFAKARAVYAEMAEIIGIFEAKEEKADDGLVESLMELLLALRQKAREEKNWALADHLRDELKARGVIIEDTPQGARWKRA</sequence>
<evidence type="ECO:0000256" key="11">
    <source>
        <dbReference type="ARBA" id="ARBA00023146"/>
    </source>
</evidence>
<dbReference type="Gene3D" id="1.20.120.1910">
    <property type="entry name" value="Cysteine-tRNA ligase, C-terminal anti-codon recognition domain"/>
    <property type="match status" value="1"/>
</dbReference>
<dbReference type="InterPro" id="IPR024909">
    <property type="entry name" value="Cys-tRNA/MSH_ligase"/>
</dbReference>
<keyword evidence="8 13" id="KW-0862">Zinc</keyword>
<dbReference type="SUPFAM" id="SSF52374">
    <property type="entry name" value="Nucleotidylyl transferase"/>
    <property type="match status" value="1"/>
</dbReference>
<dbReference type="InterPro" id="IPR032678">
    <property type="entry name" value="tRNA-synt_1_cat_dom"/>
</dbReference>
<dbReference type="EC" id="6.1.1.16" evidence="13"/>
<dbReference type="NCBIfam" id="TIGR00435">
    <property type="entry name" value="cysS"/>
    <property type="match status" value="1"/>
</dbReference>
<feature type="short sequence motif" description="'HIGH' region" evidence="13">
    <location>
        <begin position="30"/>
        <end position="40"/>
    </location>
</feature>
<reference evidence="15 16" key="1">
    <citation type="submission" date="2023-04" db="EMBL/GenBank/DDBJ databases">
        <title>Genome Sequence of Selenomonas sputigena ATCC 33150.</title>
        <authorList>
            <person name="Miller D.P."/>
            <person name="Anvari S."/>
            <person name="Polson S.W."/>
            <person name="Macdonald M."/>
            <person name="Mcdowell J.V."/>
        </authorList>
    </citation>
    <scope>NUCLEOTIDE SEQUENCE [LARGE SCALE GENOMIC DNA]</scope>
    <source>
        <strain evidence="15 16">ATCC 33150</strain>
    </source>
</reference>
<dbReference type="RefSeq" id="WP_368846268.1">
    <property type="nucleotide sequence ID" value="NZ_CP194411.1"/>
</dbReference>
<evidence type="ECO:0000256" key="5">
    <source>
        <dbReference type="ARBA" id="ARBA00022598"/>
    </source>
</evidence>
<comment type="subunit">
    <text evidence="3 13">Monomer.</text>
</comment>
<feature type="domain" description="Cysteinyl-tRNA synthetase class Ia DALR" evidence="14">
    <location>
        <begin position="354"/>
        <end position="423"/>
    </location>
</feature>
<dbReference type="Pfam" id="PF23493">
    <property type="entry name" value="CysS_C"/>
    <property type="match status" value="1"/>
</dbReference>
<dbReference type="Proteomes" id="UP001559623">
    <property type="component" value="Unassembled WGS sequence"/>
</dbReference>
<evidence type="ECO:0000256" key="4">
    <source>
        <dbReference type="ARBA" id="ARBA00022490"/>
    </source>
</evidence>
<keyword evidence="7 13" id="KW-0547">Nucleotide-binding</keyword>
<keyword evidence="4 13" id="KW-0963">Cytoplasm</keyword>
<proteinExistence type="inferred from homology"/>
<protein>
    <recommendedName>
        <fullName evidence="13">Cysteine--tRNA ligase</fullName>
        <ecNumber evidence="13">6.1.1.16</ecNumber>
    </recommendedName>
    <alternativeName>
        <fullName evidence="13">Cysteinyl-tRNA synthetase</fullName>
        <shortName evidence="13">CysRS</shortName>
    </alternativeName>
</protein>
<evidence type="ECO:0000256" key="3">
    <source>
        <dbReference type="ARBA" id="ARBA00011245"/>
    </source>
</evidence>
<keyword evidence="10 13" id="KW-0648">Protein biosynthesis</keyword>
<dbReference type="InterPro" id="IPR015273">
    <property type="entry name" value="Cys-tRNA-synt_Ia_DALR"/>
</dbReference>
<dbReference type="PANTHER" id="PTHR10890">
    <property type="entry name" value="CYSTEINYL-TRNA SYNTHETASE"/>
    <property type="match status" value="1"/>
</dbReference>
<organism evidence="15 16">
    <name type="scientific">Selenomonas sputigena</name>
    <dbReference type="NCBI Taxonomy" id="69823"/>
    <lineage>
        <taxon>Bacteria</taxon>
        <taxon>Bacillati</taxon>
        <taxon>Bacillota</taxon>
        <taxon>Negativicutes</taxon>
        <taxon>Selenomonadales</taxon>
        <taxon>Selenomonadaceae</taxon>
        <taxon>Selenomonas</taxon>
    </lineage>
</organism>
<evidence type="ECO:0000256" key="13">
    <source>
        <dbReference type="HAMAP-Rule" id="MF_00041"/>
    </source>
</evidence>
<evidence type="ECO:0000313" key="15">
    <source>
        <dbReference type="EMBL" id="MEX5284530.1"/>
    </source>
</evidence>
<gene>
    <name evidence="13 15" type="primary">cysS</name>
    <name evidence="15" type="ORF">QCO44_02590</name>
</gene>
<keyword evidence="9 13" id="KW-0067">ATP-binding</keyword>
<dbReference type="InterPro" id="IPR015803">
    <property type="entry name" value="Cys-tRNA-ligase"/>
</dbReference>
<comment type="subcellular location">
    <subcellularLocation>
        <location evidence="1 13">Cytoplasm</location>
    </subcellularLocation>
</comment>
<feature type="binding site" evidence="13">
    <location>
        <position position="237"/>
    </location>
    <ligand>
        <name>Zn(2+)</name>
        <dbReference type="ChEBI" id="CHEBI:29105"/>
    </ligand>
</feature>
<evidence type="ECO:0000313" key="16">
    <source>
        <dbReference type="Proteomes" id="UP001559623"/>
    </source>
</evidence>
<evidence type="ECO:0000256" key="2">
    <source>
        <dbReference type="ARBA" id="ARBA00005594"/>
    </source>
</evidence>
<evidence type="ECO:0000256" key="12">
    <source>
        <dbReference type="ARBA" id="ARBA00047398"/>
    </source>
</evidence>
<dbReference type="Gene3D" id="3.40.50.620">
    <property type="entry name" value="HUPs"/>
    <property type="match status" value="1"/>
</dbReference>
<dbReference type="PANTHER" id="PTHR10890:SF3">
    <property type="entry name" value="CYSTEINE--TRNA LIGASE, CYTOPLASMIC"/>
    <property type="match status" value="1"/>
</dbReference>
<feature type="binding site" evidence="13">
    <location>
        <position position="28"/>
    </location>
    <ligand>
        <name>Zn(2+)</name>
        <dbReference type="ChEBI" id="CHEBI:29105"/>
    </ligand>
</feature>
<name>A0ABV3X406_9FIRM</name>
<evidence type="ECO:0000256" key="8">
    <source>
        <dbReference type="ARBA" id="ARBA00022833"/>
    </source>
</evidence>
<dbReference type="EMBL" id="JARVLH010000002">
    <property type="protein sequence ID" value="MEX5284530.1"/>
    <property type="molecule type" value="Genomic_DNA"/>
</dbReference>
<evidence type="ECO:0000259" key="14">
    <source>
        <dbReference type="SMART" id="SM00840"/>
    </source>
</evidence>
<dbReference type="Pfam" id="PF09190">
    <property type="entry name" value="DALR_2"/>
    <property type="match status" value="1"/>
</dbReference>
<dbReference type="PRINTS" id="PR00983">
    <property type="entry name" value="TRNASYNTHCYS"/>
</dbReference>
<evidence type="ECO:0000256" key="7">
    <source>
        <dbReference type="ARBA" id="ARBA00022741"/>
    </source>
</evidence>
<keyword evidence="5 13" id="KW-0436">Ligase</keyword>
<evidence type="ECO:0000256" key="6">
    <source>
        <dbReference type="ARBA" id="ARBA00022723"/>
    </source>
</evidence>
<keyword evidence="6 13" id="KW-0479">Metal-binding</keyword>
<feature type="binding site" evidence="13">
    <location>
        <position position="208"/>
    </location>
    <ligand>
        <name>Zn(2+)</name>
        <dbReference type="ChEBI" id="CHEBI:29105"/>
    </ligand>
</feature>
<keyword evidence="11 13" id="KW-0030">Aminoacyl-tRNA synthetase</keyword>
<accession>A0ABV3X406</accession>
<evidence type="ECO:0000256" key="1">
    <source>
        <dbReference type="ARBA" id="ARBA00004496"/>
    </source>
</evidence>